<dbReference type="InterPro" id="IPR009061">
    <property type="entry name" value="DNA-bd_dom_put_sf"/>
</dbReference>
<reference evidence="7 8" key="1">
    <citation type="submission" date="2016-03" db="EMBL/GenBank/DDBJ databases">
        <title>Shallow-sea hydrothermal system.</title>
        <authorList>
            <person name="Tang K."/>
        </authorList>
    </citation>
    <scope>NUCLEOTIDE SEQUENCE [LARGE SCALE GENOMIC DNA]</scope>
    <source>
        <strain evidence="7 8">JLT9</strain>
    </source>
</reference>
<sequence>MSGGAELLTTAQTADYLGVKVQTLYAYVSRGVLAPVRREAGTGSLFAVEDVRALAGRPGRSGHRGGRDRTRATSDDVRTRITEVGPGSLAYRGHDVRGLAGTWTFEQVRDLLTEHTVVNGRGPGSEQAVAAVTAALPAGTPVLDRFKHAVLVAGGSDVGRYDRTPESFAAAGERAAAAMVGSLTGSAADGPLAVELGAYLDLPTDLLDTALVLLADHDLAVSTTAVRVAVSAGSDAYSALLAGLAAADSPLHVRAVLRAVDWLRAAILDPRLALDAALTDGPPPGFGHVVYTEQDPRAQVLLERLLPAADPAVCDAVALLEAELLERRGWVLTVDAALALLTLQHDLPRDAGAVIFACARTAGWTAHAIEELAEPGMRFRLRGIYTGPRRP</sequence>
<keyword evidence="4 5" id="KW-0808">Transferase</keyword>
<evidence type="ECO:0000256" key="3">
    <source>
        <dbReference type="ARBA" id="ARBA00012972"/>
    </source>
</evidence>
<evidence type="ECO:0000259" key="6">
    <source>
        <dbReference type="Pfam" id="PF12728"/>
    </source>
</evidence>
<dbReference type="Pfam" id="PF12728">
    <property type="entry name" value="HTH_17"/>
    <property type="match status" value="1"/>
</dbReference>
<dbReference type="Pfam" id="PF00285">
    <property type="entry name" value="Citrate_synt"/>
    <property type="match status" value="1"/>
</dbReference>
<dbReference type="AlphaFoldDB" id="A0A1B1NDE1"/>
<feature type="domain" description="Helix-turn-helix" evidence="6">
    <location>
        <begin position="7"/>
        <end position="54"/>
    </location>
</feature>
<dbReference type="OrthoDB" id="9800864at2"/>
<dbReference type="GO" id="GO:0005975">
    <property type="term" value="P:carbohydrate metabolic process"/>
    <property type="evidence" value="ECO:0007669"/>
    <property type="project" value="TreeGrafter"/>
</dbReference>
<dbReference type="Gene3D" id="1.10.580.10">
    <property type="entry name" value="Citrate Synthase, domain 1"/>
    <property type="match status" value="1"/>
</dbReference>
<dbReference type="SUPFAM" id="SSF46955">
    <property type="entry name" value="Putative DNA-binding domain"/>
    <property type="match status" value="1"/>
</dbReference>
<name>A0A1B1NDE1_9MICO</name>
<protein>
    <recommendedName>
        <fullName evidence="3">citrate synthase (unknown stereospecificity)</fullName>
        <ecNumber evidence="3">2.3.3.16</ecNumber>
    </recommendedName>
</protein>
<dbReference type="GO" id="GO:0036440">
    <property type="term" value="F:citrate synthase activity"/>
    <property type="evidence" value="ECO:0007669"/>
    <property type="project" value="UniProtKB-EC"/>
</dbReference>
<evidence type="ECO:0000256" key="1">
    <source>
        <dbReference type="ARBA" id="ARBA00005163"/>
    </source>
</evidence>
<dbReference type="Gene3D" id="1.10.230.10">
    <property type="entry name" value="Cytochrome P450-Terp, domain 2"/>
    <property type="match status" value="1"/>
</dbReference>
<evidence type="ECO:0000313" key="8">
    <source>
        <dbReference type="Proteomes" id="UP000092482"/>
    </source>
</evidence>
<proteinExistence type="inferred from homology"/>
<comment type="pathway">
    <text evidence="1">Carbohydrate metabolism; tricarboxylic acid cycle.</text>
</comment>
<dbReference type="SUPFAM" id="SSF48256">
    <property type="entry name" value="Citrate synthase"/>
    <property type="match status" value="1"/>
</dbReference>
<dbReference type="PANTHER" id="PTHR11739:SF4">
    <property type="entry name" value="CITRATE SYNTHASE, PEROXISOMAL"/>
    <property type="match status" value="1"/>
</dbReference>
<dbReference type="GO" id="GO:0006099">
    <property type="term" value="P:tricarboxylic acid cycle"/>
    <property type="evidence" value="ECO:0007669"/>
    <property type="project" value="UniProtKB-UniPathway"/>
</dbReference>
<evidence type="ECO:0000256" key="4">
    <source>
        <dbReference type="ARBA" id="ARBA00022679"/>
    </source>
</evidence>
<evidence type="ECO:0000256" key="2">
    <source>
        <dbReference type="ARBA" id="ARBA00010566"/>
    </source>
</evidence>
<evidence type="ECO:0000313" key="7">
    <source>
        <dbReference type="EMBL" id="ANS79457.1"/>
    </source>
</evidence>
<dbReference type="KEGG" id="serj:SGUI_2061"/>
<dbReference type="Proteomes" id="UP000092482">
    <property type="component" value="Chromosome"/>
</dbReference>
<evidence type="ECO:0000256" key="5">
    <source>
        <dbReference type="RuleBase" id="RU003406"/>
    </source>
</evidence>
<accession>A0A1B1NDE1</accession>
<dbReference type="GO" id="GO:0005829">
    <property type="term" value="C:cytosol"/>
    <property type="evidence" value="ECO:0007669"/>
    <property type="project" value="TreeGrafter"/>
</dbReference>
<organism evidence="7 8">
    <name type="scientific">Serinicoccus hydrothermalis</name>
    <dbReference type="NCBI Taxonomy" id="1758689"/>
    <lineage>
        <taxon>Bacteria</taxon>
        <taxon>Bacillati</taxon>
        <taxon>Actinomycetota</taxon>
        <taxon>Actinomycetes</taxon>
        <taxon>Micrococcales</taxon>
        <taxon>Ornithinimicrobiaceae</taxon>
        <taxon>Serinicoccus</taxon>
    </lineage>
</organism>
<dbReference type="UniPathway" id="UPA00223"/>
<dbReference type="InterPro" id="IPR019810">
    <property type="entry name" value="Citrate_synthase_AS"/>
</dbReference>
<dbReference type="EC" id="2.3.3.16" evidence="3"/>
<gene>
    <name evidence="7" type="ORF">SGUI_2061</name>
</gene>
<dbReference type="PANTHER" id="PTHR11739">
    <property type="entry name" value="CITRATE SYNTHASE"/>
    <property type="match status" value="1"/>
</dbReference>
<dbReference type="PATRIC" id="fig|1758689.4.peg.2142"/>
<comment type="similarity">
    <text evidence="2 5">Belongs to the citrate synthase family.</text>
</comment>
<dbReference type="EMBL" id="CP014989">
    <property type="protein sequence ID" value="ANS79457.1"/>
    <property type="molecule type" value="Genomic_DNA"/>
</dbReference>
<dbReference type="InterPro" id="IPR036969">
    <property type="entry name" value="Citrate_synthase_sf"/>
</dbReference>
<dbReference type="InterPro" id="IPR041657">
    <property type="entry name" value="HTH_17"/>
</dbReference>
<keyword evidence="8" id="KW-1185">Reference proteome</keyword>
<keyword evidence="7" id="KW-0012">Acyltransferase</keyword>
<dbReference type="InterPro" id="IPR002020">
    <property type="entry name" value="Citrate_synthase"/>
</dbReference>
<dbReference type="InterPro" id="IPR016142">
    <property type="entry name" value="Citrate_synth-like_lrg_a-sub"/>
</dbReference>
<dbReference type="InterPro" id="IPR016143">
    <property type="entry name" value="Citrate_synth-like_sm_a-sub"/>
</dbReference>
<dbReference type="PROSITE" id="PS00480">
    <property type="entry name" value="CITRATE_SYNTHASE"/>
    <property type="match status" value="1"/>
</dbReference>
<dbReference type="STRING" id="1758689.SGUI_2061"/>
<dbReference type="RefSeq" id="WP_066639767.1">
    <property type="nucleotide sequence ID" value="NZ_CP014989.1"/>
</dbReference>